<feature type="domain" description="Glycosyltransferase RgtA/B/C/D-like" evidence="9">
    <location>
        <begin position="75"/>
        <end position="230"/>
    </location>
</feature>
<keyword evidence="5 8" id="KW-0812">Transmembrane</keyword>
<proteinExistence type="predicted"/>
<feature type="transmembrane region" description="Helical" evidence="8">
    <location>
        <begin position="219"/>
        <end position="237"/>
    </location>
</feature>
<dbReference type="PANTHER" id="PTHR33908:SF11">
    <property type="entry name" value="MEMBRANE PROTEIN"/>
    <property type="match status" value="1"/>
</dbReference>
<protein>
    <submittedName>
        <fullName evidence="10">Glycosyltransferase family 39 protein</fullName>
        <ecNumber evidence="10">2.4.-.-</ecNumber>
    </submittedName>
</protein>
<dbReference type="PANTHER" id="PTHR33908">
    <property type="entry name" value="MANNOSYLTRANSFERASE YKCB-RELATED"/>
    <property type="match status" value="1"/>
</dbReference>
<feature type="transmembrane region" description="Helical" evidence="8">
    <location>
        <begin position="274"/>
        <end position="294"/>
    </location>
</feature>
<feature type="transmembrane region" description="Helical" evidence="8">
    <location>
        <begin position="301"/>
        <end position="321"/>
    </location>
</feature>
<feature type="transmembrane region" description="Helical" evidence="8">
    <location>
        <begin position="195"/>
        <end position="212"/>
    </location>
</feature>
<evidence type="ECO:0000256" key="6">
    <source>
        <dbReference type="ARBA" id="ARBA00022989"/>
    </source>
</evidence>
<dbReference type="InterPro" id="IPR038731">
    <property type="entry name" value="RgtA/B/C-like"/>
</dbReference>
<evidence type="ECO:0000313" key="10">
    <source>
        <dbReference type="EMBL" id="MBW8481644.1"/>
    </source>
</evidence>
<comment type="subcellular location">
    <subcellularLocation>
        <location evidence="1">Cell membrane</location>
        <topology evidence="1">Multi-pass membrane protein</topology>
    </subcellularLocation>
</comment>
<keyword evidence="3 10" id="KW-0328">Glycosyltransferase</keyword>
<keyword evidence="6 8" id="KW-1133">Transmembrane helix</keyword>
<evidence type="ECO:0000256" key="7">
    <source>
        <dbReference type="ARBA" id="ARBA00023136"/>
    </source>
</evidence>
<keyword evidence="2" id="KW-1003">Cell membrane</keyword>
<feature type="transmembrane region" description="Helical" evidence="8">
    <location>
        <begin position="333"/>
        <end position="359"/>
    </location>
</feature>
<dbReference type="EMBL" id="JAIBOA010000002">
    <property type="protein sequence ID" value="MBW8481644.1"/>
    <property type="molecule type" value="Genomic_DNA"/>
</dbReference>
<evidence type="ECO:0000256" key="2">
    <source>
        <dbReference type="ARBA" id="ARBA00022475"/>
    </source>
</evidence>
<evidence type="ECO:0000259" key="9">
    <source>
        <dbReference type="Pfam" id="PF13231"/>
    </source>
</evidence>
<gene>
    <name evidence="10" type="ORF">K1Y72_04620</name>
</gene>
<feature type="transmembrane region" description="Helical" evidence="8">
    <location>
        <begin position="149"/>
        <end position="166"/>
    </location>
</feature>
<feature type="transmembrane region" description="Helical" evidence="8">
    <location>
        <begin position="113"/>
        <end position="129"/>
    </location>
</feature>
<dbReference type="EC" id="2.4.-.-" evidence="10"/>
<evidence type="ECO:0000256" key="3">
    <source>
        <dbReference type="ARBA" id="ARBA00022676"/>
    </source>
</evidence>
<accession>A0ABS7FPE2</accession>
<feature type="transmembrane region" description="Helical" evidence="8">
    <location>
        <begin position="371"/>
        <end position="388"/>
    </location>
</feature>
<evidence type="ECO:0000256" key="5">
    <source>
        <dbReference type="ARBA" id="ARBA00022692"/>
    </source>
</evidence>
<dbReference type="InterPro" id="IPR050297">
    <property type="entry name" value="LipidA_mod_glycosyltrf_83"/>
</dbReference>
<evidence type="ECO:0000256" key="1">
    <source>
        <dbReference type="ARBA" id="ARBA00004651"/>
    </source>
</evidence>
<feature type="transmembrane region" description="Helical" evidence="8">
    <location>
        <begin position="85"/>
        <end position="106"/>
    </location>
</feature>
<keyword evidence="4 10" id="KW-0808">Transferase</keyword>
<feature type="transmembrane region" description="Helical" evidence="8">
    <location>
        <begin position="173"/>
        <end position="189"/>
    </location>
</feature>
<keyword evidence="11" id="KW-1185">Reference proteome</keyword>
<evidence type="ECO:0000256" key="4">
    <source>
        <dbReference type="ARBA" id="ARBA00022679"/>
    </source>
</evidence>
<name>A0ABS7FPE2_9ACTN</name>
<dbReference type="GO" id="GO:0016757">
    <property type="term" value="F:glycosyltransferase activity"/>
    <property type="evidence" value="ECO:0007669"/>
    <property type="project" value="UniProtKB-KW"/>
</dbReference>
<reference evidence="10 11" key="1">
    <citation type="submission" date="2021-07" db="EMBL/GenBank/DDBJ databases">
        <title>Actinomadura sp. PM05-2 isolated from lichen.</title>
        <authorList>
            <person name="Somphong A."/>
            <person name="Phongsopitanun W."/>
            <person name="Tanasupawat S."/>
            <person name="Peongsungnone V."/>
        </authorList>
    </citation>
    <scope>NUCLEOTIDE SEQUENCE [LARGE SCALE GENOMIC DNA]</scope>
    <source>
        <strain evidence="10 11">PM05-2</strain>
    </source>
</reference>
<organism evidence="10 11">
    <name type="scientific">Actinomadura parmotrematis</name>
    <dbReference type="NCBI Taxonomy" id="2864039"/>
    <lineage>
        <taxon>Bacteria</taxon>
        <taxon>Bacillati</taxon>
        <taxon>Actinomycetota</taxon>
        <taxon>Actinomycetes</taxon>
        <taxon>Streptosporangiales</taxon>
        <taxon>Thermomonosporaceae</taxon>
        <taxon>Actinomadura</taxon>
    </lineage>
</organism>
<keyword evidence="7 8" id="KW-0472">Membrane</keyword>
<evidence type="ECO:0000256" key="8">
    <source>
        <dbReference type="SAM" id="Phobius"/>
    </source>
</evidence>
<sequence>MPSWVPRRRVLWLSLLVAAASLAVLWAILPPPLYADPYYVFTAGHLWPHIDLDKEPFLDVPHQVTRMGLVLPVKLAQLLLGDGQAAYTAVAAASGCLFFVGCYLAVRSLFGDAVGLTATALLLVHPFFVSVSPYGHDVTWSTGAVLPDMPGAGLFALGVAGLVVAARRTGRRQLWLLAAAGLCFGSAFLAREFLAFMYIAIPFMMLLLRIPLRRIVVVAGPMLGTLAVNLLHNLAVFGDPLIELRSAAEHGGAPSEPVTRALALGSFFRAMLDWSPLGALFIAALALNIVGWALTRDRRLALTLVWFAALWAPLTLLSGLLDPHDISLRGWLARYWFAVLPALAAGGLGSAVLLARAYGAPLARRLGDRRRPAVAALLAVLAAAYFVPAARTVAEQPRDDAWSELRGWLDGNTRVTDIWADERLGQTMSFYVRSPTGARTWDGTLHTFPQTSPALPAGAADGPLLYTHWRGQEPQSSDGVDPTITPGWRLLWRSSDSVLQLWQRS</sequence>
<dbReference type="Proteomes" id="UP000774570">
    <property type="component" value="Unassembled WGS sequence"/>
</dbReference>
<comment type="caution">
    <text evidence="10">The sequence shown here is derived from an EMBL/GenBank/DDBJ whole genome shotgun (WGS) entry which is preliminary data.</text>
</comment>
<evidence type="ECO:0000313" key="11">
    <source>
        <dbReference type="Proteomes" id="UP000774570"/>
    </source>
</evidence>
<dbReference type="Pfam" id="PF13231">
    <property type="entry name" value="PMT_2"/>
    <property type="match status" value="1"/>
</dbReference>